<feature type="signal peptide" evidence="2">
    <location>
        <begin position="1"/>
        <end position="21"/>
    </location>
</feature>
<dbReference type="Proteomes" id="UP001054902">
    <property type="component" value="Unassembled WGS sequence"/>
</dbReference>
<keyword evidence="4" id="KW-1185">Reference proteome</keyword>
<accession>A0AAD3CW69</accession>
<proteinExistence type="predicted"/>
<keyword evidence="1" id="KW-0812">Transmembrane</keyword>
<keyword evidence="1" id="KW-1133">Transmembrane helix</keyword>
<evidence type="ECO:0000313" key="4">
    <source>
        <dbReference type="Proteomes" id="UP001054902"/>
    </source>
</evidence>
<organism evidence="3 4">
    <name type="scientific">Chaetoceros tenuissimus</name>
    <dbReference type="NCBI Taxonomy" id="426638"/>
    <lineage>
        <taxon>Eukaryota</taxon>
        <taxon>Sar</taxon>
        <taxon>Stramenopiles</taxon>
        <taxon>Ochrophyta</taxon>
        <taxon>Bacillariophyta</taxon>
        <taxon>Coscinodiscophyceae</taxon>
        <taxon>Chaetocerotophycidae</taxon>
        <taxon>Chaetocerotales</taxon>
        <taxon>Chaetocerotaceae</taxon>
        <taxon>Chaetoceros</taxon>
    </lineage>
</organism>
<keyword evidence="2" id="KW-0732">Signal</keyword>
<feature type="chain" id="PRO_5042273489" description="Transmembrane protein" evidence="2">
    <location>
        <begin position="22"/>
        <end position="362"/>
    </location>
</feature>
<feature type="transmembrane region" description="Helical" evidence="1">
    <location>
        <begin position="297"/>
        <end position="315"/>
    </location>
</feature>
<sequence length="362" mass="41042">MKILHLLSILALAVTVPFVAAKEEEQDDDGFFYFQDNMDWSNSAILPLSCVETNQGEHVAFTLYKKNHNSCRRNAMGTYKTTIPYFLRSYIKQMKEEYAAKGADYEVEEESLEFLECQQYYYNNQMYYMKIGCRNTGSGFQVHAYSDMYCTQKVQLGGYNNMGVDISSLKVNFQTCKACVAQNGYNQYNNNNNAYYNNYGGGMSSHDSYLCAATYHYKENCNRACRRAAKNGSSGSSSRNSYSGDGFSTVGKVFLWILSFSAIFFLLAGLAQRKKMSKQDTLIEEAAIKSSGVDKKYIPRIFIGFVLFIIILIIFKKKVLTWFFLVAINIALFGYWMHLKNKAEQNAAVSGFQLYGEGGTPA</sequence>
<evidence type="ECO:0000256" key="1">
    <source>
        <dbReference type="SAM" id="Phobius"/>
    </source>
</evidence>
<evidence type="ECO:0000256" key="2">
    <source>
        <dbReference type="SAM" id="SignalP"/>
    </source>
</evidence>
<dbReference type="AlphaFoldDB" id="A0AAD3CW69"/>
<gene>
    <name evidence="3" type="ORF">CTEN210_08541</name>
</gene>
<feature type="transmembrane region" description="Helical" evidence="1">
    <location>
        <begin position="321"/>
        <end position="339"/>
    </location>
</feature>
<dbReference type="EMBL" id="BLLK01000045">
    <property type="protein sequence ID" value="GFH52065.1"/>
    <property type="molecule type" value="Genomic_DNA"/>
</dbReference>
<comment type="caution">
    <text evidence="3">The sequence shown here is derived from an EMBL/GenBank/DDBJ whole genome shotgun (WGS) entry which is preliminary data.</text>
</comment>
<keyword evidence="1" id="KW-0472">Membrane</keyword>
<evidence type="ECO:0008006" key="5">
    <source>
        <dbReference type="Google" id="ProtNLM"/>
    </source>
</evidence>
<protein>
    <recommendedName>
        <fullName evidence="5">Transmembrane protein</fullName>
    </recommendedName>
</protein>
<reference evidence="3 4" key="1">
    <citation type="journal article" date="2021" name="Sci. Rep.">
        <title>The genome of the diatom Chaetoceros tenuissimus carries an ancient integrated fragment of an extant virus.</title>
        <authorList>
            <person name="Hongo Y."/>
            <person name="Kimura K."/>
            <person name="Takaki Y."/>
            <person name="Yoshida Y."/>
            <person name="Baba S."/>
            <person name="Kobayashi G."/>
            <person name="Nagasaki K."/>
            <person name="Hano T."/>
            <person name="Tomaru Y."/>
        </authorList>
    </citation>
    <scope>NUCLEOTIDE SEQUENCE [LARGE SCALE GENOMIC DNA]</scope>
    <source>
        <strain evidence="3 4">NIES-3715</strain>
    </source>
</reference>
<feature type="transmembrane region" description="Helical" evidence="1">
    <location>
        <begin position="253"/>
        <end position="271"/>
    </location>
</feature>
<evidence type="ECO:0000313" key="3">
    <source>
        <dbReference type="EMBL" id="GFH52065.1"/>
    </source>
</evidence>
<name>A0AAD3CW69_9STRA</name>